<dbReference type="PANTHER" id="PTHR47331">
    <property type="entry name" value="PHD-TYPE DOMAIN-CONTAINING PROTEIN"/>
    <property type="match status" value="1"/>
</dbReference>
<proteinExistence type="predicted"/>
<evidence type="ECO:0000313" key="2">
    <source>
        <dbReference type="RefSeq" id="XP_025829973.1"/>
    </source>
</evidence>
<protein>
    <submittedName>
        <fullName evidence="2">Uncharacterized protein LOC112904361</fullName>
    </submittedName>
</protein>
<reference evidence="2" key="1">
    <citation type="submission" date="2025-08" db="UniProtKB">
        <authorList>
            <consortium name="RefSeq"/>
        </authorList>
    </citation>
    <scope>IDENTIFICATION</scope>
    <source>
        <tissue evidence="2">Entire body</tissue>
    </source>
</reference>
<dbReference type="RefSeq" id="XP_025829973.1">
    <property type="nucleotide sequence ID" value="XM_025974188.1"/>
</dbReference>
<dbReference type="OrthoDB" id="416987at2759"/>
<keyword evidence="1" id="KW-1185">Reference proteome</keyword>
<organism evidence="1 2">
    <name type="scientific">Agrilus planipennis</name>
    <name type="common">Emerald ash borer</name>
    <name type="synonym">Agrilus marcopoli</name>
    <dbReference type="NCBI Taxonomy" id="224129"/>
    <lineage>
        <taxon>Eukaryota</taxon>
        <taxon>Metazoa</taxon>
        <taxon>Ecdysozoa</taxon>
        <taxon>Arthropoda</taxon>
        <taxon>Hexapoda</taxon>
        <taxon>Insecta</taxon>
        <taxon>Pterygota</taxon>
        <taxon>Neoptera</taxon>
        <taxon>Endopterygota</taxon>
        <taxon>Coleoptera</taxon>
        <taxon>Polyphaga</taxon>
        <taxon>Elateriformia</taxon>
        <taxon>Buprestoidea</taxon>
        <taxon>Buprestidae</taxon>
        <taxon>Agrilinae</taxon>
        <taxon>Agrilus</taxon>
    </lineage>
</organism>
<dbReference type="PANTHER" id="PTHR47331:SF5">
    <property type="entry name" value="RIBONUCLEASE H"/>
    <property type="match status" value="1"/>
</dbReference>
<dbReference type="Proteomes" id="UP000192223">
    <property type="component" value="Unplaced"/>
</dbReference>
<dbReference type="KEGG" id="apln:112904361"/>
<accession>A0A7F5R3R2</accession>
<evidence type="ECO:0000313" key="1">
    <source>
        <dbReference type="Proteomes" id="UP000192223"/>
    </source>
</evidence>
<gene>
    <name evidence="2" type="primary">LOC112904361</name>
</gene>
<dbReference type="AlphaFoldDB" id="A0A7F5R3R2"/>
<name>A0A7F5R3R2_AGRPL</name>
<sequence length="636" mass="72130">MDELTNTIIDFLSSDEMQEAAIQKEYDDKDAYTLSSEKLPLSRLYDKIESQLRALSTLGVTTDKCAAMLLPLVESSLPEEILRVWQRSSETRNASDNAEVEGDQRICLAVEGFTLADNANKATSASKPRAKQETKDVATARNLIAVKSRDKSCVFCEKTNHESANCFKAKKMSLSEIKEVLKRKRACYNCLNVGHAGKFCRANVKCTKCSRHHVDLTCYDEEKRYTENRANAQSSVDAVNVKKECSLTTSSNVPTCFMQTLKVKLYTDTNELTMRAVIDSGSQNSYILKSVARQLNYEPIGKQNVVHLLFGDKKSSVTSHNKYLVRVGNLADSYWCYFEALDEDEICSEVPSVTKGSWLQELDRFNIKLTDVDSTENTVGLLIGEDVAGKLLTGQIRQLKNGMTAIETYLGWTLMGKVPVINERENLAVSAISMYVNSNIIEDLWSLDVLGIKDPIEHKTQKRHDEEVEIVFRQTIIKNEEGRYEVKLPWLESHPTLVDNKHLAIQRLQAMVNKLQKAGKYEEYGSIFHDWLRKGFMERVPVEDENCWGHYLPHRPVFKENSTTTTRPVYDASAEGKNCPSLNSCLEKGPNLIELVEQECRQKSQNTIGGGIWKMDMQYQDALCLLTMKKSQHWRS</sequence>
<dbReference type="InParanoid" id="A0A7F5R3R2"/>
<dbReference type="GeneID" id="112904361"/>